<evidence type="ECO:0000313" key="9">
    <source>
        <dbReference type="Proteomes" id="UP000037510"/>
    </source>
</evidence>
<evidence type="ECO:0000256" key="6">
    <source>
        <dbReference type="RuleBase" id="RU368066"/>
    </source>
</evidence>
<reference evidence="8 9" key="1">
    <citation type="journal article" date="2015" name="Genome Biol. Evol.">
        <title>The genome of winter moth (Operophtera brumata) provides a genomic perspective on sexual dimorphism and phenology.</title>
        <authorList>
            <person name="Derks M.F."/>
            <person name="Smit S."/>
            <person name="Salis L."/>
            <person name="Schijlen E."/>
            <person name="Bossers A."/>
            <person name="Mateman C."/>
            <person name="Pijl A.S."/>
            <person name="de Ridder D."/>
            <person name="Groenen M.A."/>
            <person name="Visser M.E."/>
            <person name="Megens H.J."/>
        </authorList>
    </citation>
    <scope>NUCLEOTIDE SEQUENCE [LARGE SCALE GENOMIC DNA]</scope>
    <source>
        <strain evidence="8">WM2013NL</strain>
        <tissue evidence="8">Head and thorax</tissue>
    </source>
</reference>
<feature type="region of interest" description="Disordered" evidence="7">
    <location>
        <begin position="166"/>
        <end position="187"/>
    </location>
</feature>
<comment type="caution">
    <text evidence="8">The sequence shown here is derived from an EMBL/GenBank/DDBJ whole genome shotgun (WGS) entry which is preliminary data.</text>
</comment>
<dbReference type="Proteomes" id="UP000037510">
    <property type="component" value="Unassembled WGS sequence"/>
</dbReference>
<feature type="transmembrane region" description="Helical" evidence="6">
    <location>
        <begin position="12"/>
        <end position="30"/>
    </location>
</feature>
<dbReference type="PANTHER" id="PTHR12385:SF12">
    <property type="entry name" value="CHOLINE TRANSPORTER-LIKE PROTEIN"/>
    <property type="match status" value="1"/>
</dbReference>
<keyword evidence="9" id="KW-1185">Reference proteome</keyword>
<name>A0A0L7KU67_OPEBR</name>
<dbReference type="EMBL" id="JTDY01005816">
    <property type="protein sequence ID" value="KOB66589.1"/>
    <property type="molecule type" value="Genomic_DNA"/>
</dbReference>
<evidence type="ECO:0000256" key="3">
    <source>
        <dbReference type="ARBA" id="ARBA00022692"/>
    </source>
</evidence>
<sequence>MWWICLIWGSEFILGCQQMTIAGAVSHWYFRLSARADKGSECAKCGLKCGICCFYCLEKFIRYLNHNAYTIITIESVGDFILFLGKCIVTAVTGIIGLLLLKRNTDLHFYAAPTLVICIYSFFIAHCMLSLYEMVVDSLFLCVCEDRNMNGVEGKWKHSRLAELGGHAREPEPGGAGAELRELDDKY</sequence>
<evidence type="ECO:0000256" key="7">
    <source>
        <dbReference type="SAM" id="MobiDB-lite"/>
    </source>
</evidence>
<proteinExistence type="inferred from homology"/>
<evidence type="ECO:0000256" key="2">
    <source>
        <dbReference type="ARBA" id="ARBA00007168"/>
    </source>
</evidence>
<gene>
    <name evidence="8" type="ORF">OBRU01_20999</name>
</gene>
<comment type="subcellular location">
    <subcellularLocation>
        <location evidence="6">Cell membrane</location>
        <topology evidence="6">Multi-pass membrane protein</topology>
    </subcellularLocation>
    <subcellularLocation>
        <location evidence="1">Membrane</location>
        <topology evidence="1">Multi-pass membrane protein</topology>
    </subcellularLocation>
</comment>
<keyword evidence="3 6" id="KW-0812">Transmembrane</keyword>
<evidence type="ECO:0000313" key="8">
    <source>
        <dbReference type="EMBL" id="KOB66589.1"/>
    </source>
</evidence>
<organism evidence="8 9">
    <name type="scientific">Operophtera brumata</name>
    <name type="common">Winter moth</name>
    <name type="synonym">Phalaena brumata</name>
    <dbReference type="NCBI Taxonomy" id="104452"/>
    <lineage>
        <taxon>Eukaryota</taxon>
        <taxon>Metazoa</taxon>
        <taxon>Ecdysozoa</taxon>
        <taxon>Arthropoda</taxon>
        <taxon>Hexapoda</taxon>
        <taxon>Insecta</taxon>
        <taxon>Pterygota</taxon>
        <taxon>Neoptera</taxon>
        <taxon>Endopterygota</taxon>
        <taxon>Lepidoptera</taxon>
        <taxon>Glossata</taxon>
        <taxon>Ditrysia</taxon>
        <taxon>Geometroidea</taxon>
        <taxon>Geometridae</taxon>
        <taxon>Larentiinae</taxon>
        <taxon>Operophtera</taxon>
    </lineage>
</organism>
<comment type="similarity">
    <text evidence="2 6">Belongs to the CTL (choline transporter-like) family.</text>
</comment>
<keyword evidence="5 6" id="KW-0472">Membrane</keyword>
<feature type="transmembrane region" description="Helical" evidence="6">
    <location>
        <begin position="107"/>
        <end position="129"/>
    </location>
</feature>
<dbReference type="InterPro" id="IPR007603">
    <property type="entry name" value="Choline_transptr-like"/>
</dbReference>
<protein>
    <recommendedName>
        <fullName evidence="6">Choline transporter-like protein</fullName>
    </recommendedName>
</protein>
<dbReference type="AlphaFoldDB" id="A0A0L7KU67"/>
<feature type="transmembrane region" description="Helical" evidence="6">
    <location>
        <begin position="80"/>
        <end position="101"/>
    </location>
</feature>
<comment type="function">
    <text evidence="6">Choline transporter.</text>
</comment>
<dbReference type="PANTHER" id="PTHR12385">
    <property type="entry name" value="CHOLINE TRANSPORTER-LIKE (SLC FAMILY 44)"/>
    <property type="match status" value="1"/>
</dbReference>
<dbReference type="GO" id="GO:0022857">
    <property type="term" value="F:transmembrane transporter activity"/>
    <property type="evidence" value="ECO:0007669"/>
    <property type="project" value="UniProtKB-UniRule"/>
</dbReference>
<dbReference type="Pfam" id="PF04515">
    <property type="entry name" value="Choline_transpo"/>
    <property type="match status" value="2"/>
</dbReference>
<comment type="caution">
    <text evidence="6">Lacks conserved residue(s) required for the propagation of feature annotation.</text>
</comment>
<accession>A0A0L7KU67</accession>
<evidence type="ECO:0000256" key="4">
    <source>
        <dbReference type="ARBA" id="ARBA00022989"/>
    </source>
</evidence>
<evidence type="ECO:0000256" key="5">
    <source>
        <dbReference type="ARBA" id="ARBA00023136"/>
    </source>
</evidence>
<dbReference type="STRING" id="104452.A0A0L7KU67"/>
<keyword evidence="4 6" id="KW-1133">Transmembrane helix</keyword>
<dbReference type="GO" id="GO:0005886">
    <property type="term" value="C:plasma membrane"/>
    <property type="evidence" value="ECO:0007669"/>
    <property type="project" value="UniProtKB-SubCell"/>
</dbReference>
<evidence type="ECO:0000256" key="1">
    <source>
        <dbReference type="ARBA" id="ARBA00004141"/>
    </source>
</evidence>